<dbReference type="Gene3D" id="3.40.50.1820">
    <property type="entry name" value="alpha/beta hydrolase"/>
    <property type="match status" value="1"/>
</dbReference>
<dbReference type="Proteomes" id="UP001597197">
    <property type="component" value="Unassembled WGS sequence"/>
</dbReference>
<dbReference type="PRINTS" id="PR00111">
    <property type="entry name" value="ABHYDROLASE"/>
</dbReference>
<comment type="caution">
    <text evidence="4">The sequence shown here is derived from an EMBL/GenBank/DDBJ whole genome shotgun (WGS) entry which is preliminary data.</text>
</comment>
<name>A0ABW4R1I1_9BACT</name>
<evidence type="ECO:0000256" key="2">
    <source>
        <dbReference type="SAM" id="MobiDB-lite"/>
    </source>
</evidence>
<dbReference type="SUPFAM" id="SSF53474">
    <property type="entry name" value="alpha/beta-Hydrolases"/>
    <property type="match status" value="1"/>
</dbReference>
<dbReference type="RefSeq" id="WP_382318260.1">
    <property type="nucleotide sequence ID" value="NZ_JBHUFD010000019.1"/>
</dbReference>
<dbReference type="PANTHER" id="PTHR43329">
    <property type="entry name" value="EPOXIDE HYDROLASE"/>
    <property type="match status" value="1"/>
</dbReference>
<feature type="domain" description="AB hydrolase-1" evidence="3">
    <location>
        <begin position="44"/>
        <end position="283"/>
    </location>
</feature>
<proteinExistence type="predicted"/>
<keyword evidence="5" id="KW-1185">Reference proteome</keyword>
<dbReference type="EMBL" id="JBHUFD010000019">
    <property type="protein sequence ID" value="MFD1875490.1"/>
    <property type="molecule type" value="Genomic_DNA"/>
</dbReference>
<evidence type="ECO:0000313" key="5">
    <source>
        <dbReference type="Proteomes" id="UP001597197"/>
    </source>
</evidence>
<dbReference type="GO" id="GO:0016787">
    <property type="term" value="F:hydrolase activity"/>
    <property type="evidence" value="ECO:0007669"/>
    <property type="project" value="UniProtKB-KW"/>
</dbReference>
<dbReference type="InterPro" id="IPR000639">
    <property type="entry name" value="Epox_hydrolase-like"/>
</dbReference>
<sequence>MNASAKSTHPPEITPASPPAGFTSATARVNGIQLHYVLGGNGEPVVLLHGWPQTWYEWQRLLEPLAAHYSVIVPDLRGFGASEKPATGYDTRTLAEDIHSLVQHLGLSRIRLVGHDIGLMVAYAYAAAYPTEVHKLVILDAPLPGVEPVWSLVKASRWHFGFNATPHLAEQLLAGRERYYLEYMYTTSAFNKTAFTAAEVDEFVRSYAAPGAMGASLQIYQAFDTSAAQNQRSALTKLPMPVLALGGDHSFGPKIVAMAELVATDVSGGSIPNCGHWVAEENPEYLLAQLLAFLP</sequence>
<dbReference type="Pfam" id="PF00561">
    <property type="entry name" value="Abhydrolase_1"/>
    <property type="match status" value="1"/>
</dbReference>
<evidence type="ECO:0000259" key="3">
    <source>
        <dbReference type="Pfam" id="PF00561"/>
    </source>
</evidence>
<accession>A0ABW4R1I1</accession>
<dbReference type="InterPro" id="IPR029058">
    <property type="entry name" value="AB_hydrolase_fold"/>
</dbReference>
<organism evidence="4 5">
    <name type="scientific">Hymenobacter bucti</name>
    <dbReference type="NCBI Taxonomy" id="1844114"/>
    <lineage>
        <taxon>Bacteria</taxon>
        <taxon>Pseudomonadati</taxon>
        <taxon>Bacteroidota</taxon>
        <taxon>Cytophagia</taxon>
        <taxon>Cytophagales</taxon>
        <taxon>Hymenobacteraceae</taxon>
        <taxon>Hymenobacter</taxon>
    </lineage>
</organism>
<evidence type="ECO:0000313" key="4">
    <source>
        <dbReference type="EMBL" id="MFD1875490.1"/>
    </source>
</evidence>
<keyword evidence="1 4" id="KW-0378">Hydrolase</keyword>
<evidence type="ECO:0000256" key="1">
    <source>
        <dbReference type="ARBA" id="ARBA00022801"/>
    </source>
</evidence>
<reference evidence="5" key="1">
    <citation type="journal article" date="2019" name="Int. J. Syst. Evol. Microbiol.">
        <title>The Global Catalogue of Microorganisms (GCM) 10K type strain sequencing project: providing services to taxonomists for standard genome sequencing and annotation.</title>
        <authorList>
            <consortium name="The Broad Institute Genomics Platform"/>
            <consortium name="The Broad Institute Genome Sequencing Center for Infectious Disease"/>
            <person name="Wu L."/>
            <person name="Ma J."/>
        </authorList>
    </citation>
    <scope>NUCLEOTIDE SEQUENCE [LARGE SCALE GENOMIC DNA]</scope>
    <source>
        <strain evidence="5">CGMCC 1.15795</strain>
    </source>
</reference>
<protein>
    <submittedName>
        <fullName evidence="4">Alpha/beta fold hydrolase</fullName>
    </submittedName>
</protein>
<dbReference type="PRINTS" id="PR00412">
    <property type="entry name" value="EPOXHYDRLASE"/>
</dbReference>
<gene>
    <name evidence="4" type="ORF">ACFSDX_23855</name>
</gene>
<dbReference type="InterPro" id="IPR000073">
    <property type="entry name" value="AB_hydrolase_1"/>
</dbReference>
<feature type="region of interest" description="Disordered" evidence="2">
    <location>
        <begin position="1"/>
        <end position="20"/>
    </location>
</feature>